<evidence type="ECO:0000259" key="2">
    <source>
        <dbReference type="PROSITE" id="PS50110"/>
    </source>
</evidence>
<dbReference type="InterPro" id="IPR003607">
    <property type="entry name" value="HD/PDEase_dom"/>
</dbReference>
<dbReference type="Pfam" id="PF13487">
    <property type="entry name" value="HD_5"/>
    <property type="match status" value="1"/>
</dbReference>
<evidence type="ECO:0000259" key="3">
    <source>
        <dbReference type="PROSITE" id="PS51832"/>
    </source>
</evidence>
<dbReference type="PANTHER" id="PTHR45228:SF8">
    <property type="entry name" value="TWO-COMPONENT RESPONSE REGULATOR-RELATED"/>
    <property type="match status" value="1"/>
</dbReference>
<dbReference type="GO" id="GO:0000160">
    <property type="term" value="P:phosphorelay signal transduction system"/>
    <property type="evidence" value="ECO:0007669"/>
    <property type="project" value="InterPro"/>
</dbReference>
<dbReference type="Proteomes" id="UP000190027">
    <property type="component" value="Unassembled WGS sequence"/>
</dbReference>
<dbReference type="AlphaFoldDB" id="A0A1T4Y1P7"/>
<accession>A0A1T4Y1P7</accession>
<organism evidence="4 5">
    <name type="scientific">Paucidesulfovibrio gracilis DSM 16080</name>
    <dbReference type="NCBI Taxonomy" id="1121449"/>
    <lineage>
        <taxon>Bacteria</taxon>
        <taxon>Pseudomonadati</taxon>
        <taxon>Thermodesulfobacteriota</taxon>
        <taxon>Desulfovibrionia</taxon>
        <taxon>Desulfovibrionales</taxon>
        <taxon>Desulfovibrionaceae</taxon>
        <taxon>Paucidesulfovibrio</taxon>
    </lineage>
</organism>
<feature type="domain" description="HD-GYP" evidence="3">
    <location>
        <begin position="132"/>
        <end position="326"/>
    </location>
</feature>
<dbReference type="PROSITE" id="PS50110">
    <property type="entry name" value="RESPONSE_REGULATORY"/>
    <property type="match status" value="1"/>
</dbReference>
<dbReference type="CDD" id="cd17569">
    <property type="entry name" value="REC_HupR-like"/>
    <property type="match status" value="1"/>
</dbReference>
<evidence type="ECO:0000313" key="5">
    <source>
        <dbReference type="Proteomes" id="UP000190027"/>
    </source>
</evidence>
<dbReference type="InterPro" id="IPR037522">
    <property type="entry name" value="HD_GYP_dom"/>
</dbReference>
<proteinExistence type="predicted"/>
<dbReference type="Gene3D" id="1.10.3210.10">
    <property type="entry name" value="Hypothetical protein af1432"/>
    <property type="match status" value="1"/>
</dbReference>
<dbReference type="InterPro" id="IPR011006">
    <property type="entry name" value="CheY-like_superfamily"/>
</dbReference>
<dbReference type="InterPro" id="IPR052020">
    <property type="entry name" value="Cyclic_di-GMP/3'3'-cGAMP_PDE"/>
</dbReference>
<dbReference type="STRING" id="1121449.SAMN02745704_02670"/>
<dbReference type="Gene3D" id="3.40.50.2300">
    <property type="match status" value="1"/>
</dbReference>
<dbReference type="SUPFAM" id="SSF52172">
    <property type="entry name" value="CheY-like"/>
    <property type="match status" value="1"/>
</dbReference>
<evidence type="ECO:0000313" key="4">
    <source>
        <dbReference type="EMBL" id="SKA95696.1"/>
    </source>
</evidence>
<dbReference type="PROSITE" id="PS51832">
    <property type="entry name" value="HD_GYP"/>
    <property type="match status" value="1"/>
</dbReference>
<feature type="modified residue" description="4-aspartylphosphate" evidence="1">
    <location>
        <position position="53"/>
    </location>
</feature>
<dbReference type="EMBL" id="FUYC01000023">
    <property type="protein sequence ID" value="SKA95696.1"/>
    <property type="molecule type" value="Genomic_DNA"/>
</dbReference>
<dbReference type="SMART" id="SM00448">
    <property type="entry name" value="REC"/>
    <property type="match status" value="1"/>
</dbReference>
<dbReference type="PANTHER" id="PTHR45228">
    <property type="entry name" value="CYCLIC DI-GMP PHOSPHODIESTERASE TM_0186-RELATED"/>
    <property type="match status" value="1"/>
</dbReference>
<dbReference type="InterPro" id="IPR001789">
    <property type="entry name" value="Sig_transdc_resp-reg_receiver"/>
</dbReference>
<reference evidence="4 5" key="1">
    <citation type="submission" date="2017-02" db="EMBL/GenBank/DDBJ databases">
        <authorList>
            <person name="Peterson S.W."/>
        </authorList>
    </citation>
    <scope>NUCLEOTIDE SEQUENCE [LARGE SCALE GENOMIC DNA]</scope>
    <source>
        <strain evidence="4 5">DSM 16080</strain>
    </source>
</reference>
<protein>
    <submittedName>
        <fullName evidence="4">Response regulator c-di-GMP phosphodiesterase, RpfG family, contains REC and HD-GYP domains</fullName>
    </submittedName>
</protein>
<keyword evidence="1" id="KW-0597">Phosphoprotein</keyword>
<dbReference type="RefSeq" id="WP_078718214.1">
    <property type="nucleotide sequence ID" value="NZ_FUYC01000023.1"/>
</dbReference>
<dbReference type="OrthoDB" id="9802066at2"/>
<dbReference type="Pfam" id="PF00072">
    <property type="entry name" value="Response_reg"/>
    <property type="match status" value="1"/>
</dbReference>
<feature type="domain" description="Response regulatory" evidence="2">
    <location>
        <begin position="4"/>
        <end position="119"/>
    </location>
</feature>
<dbReference type="CDD" id="cd00077">
    <property type="entry name" value="HDc"/>
    <property type="match status" value="1"/>
</dbReference>
<name>A0A1T4Y1P7_9BACT</name>
<dbReference type="SUPFAM" id="SSF109604">
    <property type="entry name" value="HD-domain/PDEase-like"/>
    <property type="match status" value="1"/>
</dbReference>
<gene>
    <name evidence="4" type="ORF">SAMN02745704_02670</name>
</gene>
<sequence length="392" mass="43659">MTDRILFVDDDERLLKAVKRALGKKYTLDTALGPDEAMECVSGDTAYAVVVSDLKMPGKDGITLLEDIRSVSSDTVRVVLTGYADLESAVAAVNRGEVFRFLTKPCETKVLAKVLDDCLHQYRLVTAERELLEQTLKGCVSVLSETLSLVNPEAFGRANRVARFTRAIAKQAQLEELWKYEMAALLSQIGCVVLPEETLHRLARGGELKPEERQLYDMHPLIGRNLLSHIPRLEETADMVAYQEKNFDGSGIPPDGVQGEDIPLGARILRVAIDFDAALNQESTFAKAFYILQKTMERYDPFVLRCLEACLGKEAHFDSASLKIKELRHGMVLDQAVMTHGGLFLLKEGRELNSVLIQKLRAVHQRMGIEEPVSVLIPVGEHKRDDADVKEG</sequence>
<evidence type="ECO:0000256" key="1">
    <source>
        <dbReference type="PROSITE-ProRule" id="PRU00169"/>
    </source>
</evidence>
<keyword evidence="5" id="KW-1185">Reference proteome</keyword>